<accession>A0A2C9LMG5</accession>
<dbReference type="KEGG" id="bgt:106074608"/>
<gene>
    <name evidence="1" type="primary">106074608</name>
</gene>
<name>A0A2C9LMG5_BIOGL</name>
<sequence>MKLVRNMLPWRRNLFLAFVVLTLLMTYVALRYINIADFRNPSLVYLTILNQPVLYKERVNTYHIQNIDKEATKEIDKTWVEVDKTWPSLQSTSITLGELQEKYNRYIYIRILSLNKFRTQSALPMPSLFFRQ</sequence>
<dbReference type="AlphaFoldDB" id="A0A2C9LMG5"/>
<dbReference type="Proteomes" id="UP000076420">
    <property type="component" value="Unassembled WGS sequence"/>
</dbReference>
<dbReference type="VEuPathDB" id="VectorBase:BGLB032723"/>
<dbReference type="EnsemblMetazoa" id="BGLB032723-RA">
    <property type="protein sequence ID" value="BGLB032723-PA"/>
    <property type="gene ID" value="BGLB032723"/>
</dbReference>
<reference evidence="1" key="1">
    <citation type="submission" date="2020-05" db="UniProtKB">
        <authorList>
            <consortium name="EnsemblMetazoa"/>
        </authorList>
    </citation>
    <scope>IDENTIFICATION</scope>
    <source>
        <strain evidence="1">BB02</strain>
    </source>
</reference>
<dbReference type="VEuPathDB" id="VectorBase:BGLAX_035266"/>
<protein>
    <submittedName>
        <fullName evidence="1">Uncharacterized protein</fullName>
    </submittedName>
</protein>
<evidence type="ECO:0000313" key="1">
    <source>
        <dbReference type="EnsemblMetazoa" id="BGLB032723-PA"/>
    </source>
</evidence>
<proteinExistence type="predicted"/>
<organism evidence="1 2">
    <name type="scientific">Biomphalaria glabrata</name>
    <name type="common">Bloodfluke planorb</name>
    <name type="synonym">Freshwater snail</name>
    <dbReference type="NCBI Taxonomy" id="6526"/>
    <lineage>
        <taxon>Eukaryota</taxon>
        <taxon>Metazoa</taxon>
        <taxon>Spiralia</taxon>
        <taxon>Lophotrochozoa</taxon>
        <taxon>Mollusca</taxon>
        <taxon>Gastropoda</taxon>
        <taxon>Heterobranchia</taxon>
        <taxon>Euthyneura</taxon>
        <taxon>Panpulmonata</taxon>
        <taxon>Hygrophila</taxon>
        <taxon>Lymnaeoidea</taxon>
        <taxon>Planorbidae</taxon>
        <taxon>Biomphalaria</taxon>
    </lineage>
</organism>
<evidence type="ECO:0000313" key="2">
    <source>
        <dbReference type="Proteomes" id="UP000076420"/>
    </source>
</evidence>